<dbReference type="Pfam" id="PF01205">
    <property type="entry name" value="Impact_N"/>
    <property type="match status" value="1"/>
</dbReference>
<dbReference type="PANTHER" id="PTHR16301:SF20">
    <property type="entry name" value="IMPACT FAMILY MEMBER YIGZ"/>
    <property type="match status" value="1"/>
</dbReference>
<dbReference type="SUPFAM" id="SSF54980">
    <property type="entry name" value="EF-G C-terminal domain-like"/>
    <property type="match status" value="1"/>
</dbReference>
<evidence type="ECO:0000313" key="4">
    <source>
        <dbReference type="EMBL" id="UXD87561.1"/>
    </source>
</evidence>
<sequence>MQQPLISLQAESEEKRSRFISLLIPATSEESVRNLLATEWKTHPKASHICWAFRLQPDSSGSESLQVQEGYSDDGEPAGTAGMPILKQLRHKNLTNCALLVIRYYGGIKLGTGGLQRAYSHSTQDVLQQLNSTNCEPIINHQRLNIFCDFAMEAHIRYLIGRYDGMVINSQYDSQGVTITAEIKEEDGRLRQDILVQAGVYIKE</sequence>
<accession>A0ABY6A973</accession>
<dbReference type="InterPro" id="IPR020568">
    <property type="entry name" value="Ribosomal_Su5_D2-typ_SF"/>
</dbReference>
<feature type="domain" description="Impact N-terminal" evidence="2">
    <location>
        <begin position="15"/>
        <end position="127"/>
    </location>
</feature>
<dbReference type="Proteomes" id="UP001065322">
    <property type="component" value="Chromosome"/>
</dbReference>
<dbReference type="PANTHER" id="PTHR16301">
    <property type="entry name" value="IMPACT-RELATED"/>
    <property type="match status" value="1"/>
</dbReference>
<dbReference type="PROSITE" id="PS00910">
    <property type="entry name" value="UPF0029"/>
    <property type="match status" value="1"/>
</dbReference>
<reference evidence="5" key="1">
    <citation type="submission" date="2020-06" db="EMBL/GenBank/DDBJ databases">
        <title>Thalassolituus marinus alknpb1M-1, a hydrocarbon-degrading bacterium isolated from the deep-sea overlying water using an in-situ strategy from the South China Sea basin.</title>
        <authorList>
            <person name="Dong C."/>
            <person name="Chen Y."/>
            <person name="Shao Z."/>
        </authorList>
    </citation>
    <scope>NUCLEOTIDE SEQUENCE [LARGE SCALE GENOMIC DNA]</scope>
    <source>
        <strain evidence="5">alknpb1M-1</strain>
    </source>
</reference>
<organism evidence="4 5">
    <name type="scientific">Thalassolituus hydrocarboniclasticus</name>
    <dbReference type="NCBI Taxonomy" id="2742796"/>
    <lineage>
        <taxon>Bacteria</taxon>
        <taxon>Pseudomonadati</taxon>
        <taxon>Pseudomonadota</taxon>
        <taxon>Gammaproteobacteria</taxon>
        <taxon>Oceanospirillales</taxon>
        <taxon>Oceanospirillaceae</taxon>
        <taxon>Thalassolituus</taxon>
    </lineage>
</organism>
<evidence type="ECO:0000313" key="5">
    <source>
        <dbReference type="Proteomes" id="UP001065322"/>
    </source>
</evidence>
<dbReference type="InterPro" id="IPR023582">
    <property type="entry name" value="Impact"/>
</dbReference>
<dbReference type="EMBL" id="CP054475">
    <property type="protein sequence ID" value="UXD87561.1"/>
    <property type="molecule type" value="Genomic_DNA"/>
</dbReference>
<dbReference type="InterPro" id="IPR035647">
    <property type="entry name" value="EFG_III/V"/>
</dbReference>
<dbReference type="InterPro" id="IPR036956">
    <property type="entry name" value="Impact_N_sf"/>
</dbReference>
<evidence type="ECO:0000259" key="3">
    <source>
        <dbReference type="Pfam" id="PF09186"/>
    </source>
</evidence>
<feature type="domain" description="UPF0029" evidence="3">
    <location>
        <begin position="147"/>
        <end position="187"/>
    </location>
</feature>
<dbReference type="SUPFAM" id="SSF54211">
    <property type="entry name" value="Ribosomal protein S5 domain 2-like"/>
    <property type="match status" value="1"/>
</dbReference>
<dbReference type="InterPro" id="IPR001498">
    <property type="entry name" value="Impact_N"/>
</dbReference>
<proteinExistence type="inferred from homology"/>
<evidence type="ECO:0000259" key="2">
    <source>
        <dbReference type="Pfam" id="PF01205"/>
    </source>
</evidence>
<keyword evidence="5" id="KW-1185">Reference proteome</keyword>
<dbReference type="InterPro" id="IPR015269">
    <property type="entry name" value="UPF0029_Impact_C"/>
</dbReference>
<name>A0ABY6A973_9GAMM</name>
<gene>
    <name evidence="4" type="ORF">HUF19_08980</name>
</gene>
<dbReference type="RefSeq" id="WP_260996355.1">
    <property type="nucleotide sequence ID" value="NZ_CP054475.1"/>
</dbReference>
<protein>
    <submittedName>
        <fullName evidence="4">YigZ family protein</fullName>
    </submittedName>
</protein>
<dbReference type="InterPro" id="IPR020569">
    <property type="entry name" value="UPF0029_Impact_CS"/>
</dbReference>
<evidence type="ECO:0000256" key="1">
    <source>
        <dbReference type="ARBA" id="ARBA00007665"/>
    </source>
</evidence>
<dbReference type="Pfam" id="PF09186">
    <property type="entry name" value="DUF1949"/>
    <property type="match status" value="1"/>
</dbReference>
<comment type="similarity">
    <text evidence="1">Belongs to the IMPACT family.</text>
</comment>
<dbReference type="Gene3D" id="3.30.230.30">
    <property type="entry name" value="Impact, N-terminal domain"/>
    <property type="match status" value="1"/>
</dbReference>